<gene>
    <name evidence="1" type="ORF">M9Y10_030681</name>
</gene>
<organism evidence="1 2">
    <name type="scientific">Tritrichomonas musculus</name>
    <dbReference type="NCBI Taxonomy" id="1915356"/>
    <lineage>
        <taxon>Eukaryota</taxon>
        <taxon>Metamonada</taxon>
        <taxon>Parabasalia</taxon>
        <taxon>Tritrichomonadida</taxon>
        <taxon>Tritrichomonadidae</taxon>
        <taxon>Tritrichomonas</taxon>
    </lineage>
</organism>
<proteinExistence type="predicted"/>
<dbReference type="Proteomes" id="UP001470230">
    <property type="component" value="Unassembled WGS sequence"/>
</dbReference>
<reference evidence="1 2" key="1">
    <citation type="submission" date="2024-04" db="EMBL/GenBank/DDBJ databases">
        <title>Tritrichomonas musculus Genome.</title>
        <authorList>
            <person name="Alves-Ferreira E."/>
            <person name="Grigg M."/>
            <person name="Lorenzi H."/>
            <person name="Galac M."/>
        </authorList>
    </citation>
    <scope>NUCLEOTIDE SEQUENCE [LARGE SCALE GENOMIC DNA]</scope>
    <source>
        <strain evidence="1 2">EAF2021</strain>
    </source>
</reference>
<dbReference type="SUPFAM" id="SSF49785">
    <property type="entry name" value="Galactose-binding domain-like"/>
    <property type="match status" value="1"/>
</dbReference>
<dbReference type="InterPro" id="IPR008979">
    <property type="entry name" value="Galactose-bd-like_sf"/>
</dbReference>
<comment type="caution">
    <text evidence="1">The sequence shown here is derived from an EMBL/GenBank/DDBJ whole genome shotgun (WGS) entry which is preliminary data.</text>
</comment>
<sequence length="222" mass="25340">MTKDNIFALIKKHKQNEKIYSKQLEKNEHDLINLDIHTLQAIFDDPNLKIKDEDQLLRFINKLYSQNSKYSLLYETVVFSNVSIESLTEFVASFDLNDITGEGLSFSGIIKYLKAKSSNKINDEVSITCSSSDSNGRDASNVINYDRNDKCFCSNNVPNSWICFEFKKHSVILSDIQIRSVNWGANWNPKSWIVEGSSDGVDWDVIDEQKNCSYFIGGDATH</sequence>
<dbReference type="Gene3D" id="2.60.120.260">
    <property type="entry name" value="Galactose-binding domain-like"/>
    <property type="match status" value="1"/>
</dbReference>
<protein>
    <recommendedName>
        <fullName evidence="3">F5/8 type C domain-containing protein</fullName>
    </recommendedName>
</protein>
<keyword evidence="2" id="KW-1185">Reference proteome</keyword>
<evidence type="ECO:0000313" key="2">
    <source>
        <dbReference type="Proteomes" id="UP001470230"/>
    </source>
</evidence>
<name>A0ABR2H2V3_9EUKA</name>
<evidence type="ECO:0008006" key="3">
    <source>
        <dbReference type="Google" id="ProtNLM"/>
    </source>
</evidence>
<evidence type="ECO:0000313" key="1">
    <source>
        <dbReference type="EMBL" id="KAK8840476.1"/>
    </source>
</evidence>
<dbReference type="EMBL" id="JAPFFF010000045">
    <property type="protein sequence ID" value="KAK8840476.1"/>
    <property type="molecule type" value="Genomic_DNA"/>
</dbReference>
<accession>A0ABR2H2V3</accession>